<name>A0A1U9YWZ4_9HYPH</name>
<dbReference type="InterPro" id="IPR036250">
    <property type="entry name" value="AcylCo_DH-like_C"/>
</dbReference>
<sequence length="323" mass="33388">MSYDLNRNADQRQILDAAEAMLAGSYPLARLREGASDNLAEASGFGAFLLGLPEEQGGAGFGIVEEALVHVLFGRHLLTPRSLAAALAVRLAASSGDDALMAAIAAGETAVAPAVRSGNGYLLIDPAQAGMALVFGAERLELVRIADAAPEAGLGHDLSIARMPANDGQAIAETDEAGLLLLSSLLVSAQLLGVAEAARDMAVEYAGIRRQFGSVIGSFQAIKHHCANMAVGTERISALLDMAALALSDGREDAAFQVAALRRLAPKTALANASLCVQIHGGIGFSDEADAHRFVKQAHILGRLGEGQPLLDLPAPLVAFSRA</sequence>
<keyword evidence="5 7" id="KW-0560">Oxidoreductase</keyword>
<dbReference type="Pfam" id="PF00441">
    <property type="entry name" value="Acyl-CoA_dh_1"/>
    <property type="match status" value="1"/>
</dbReference>
<organism evidence="7 8">
    <name type="scientific">Martelella mediterranea DSM 17316</name>
    <dbReference type="NCBI Taxonomy" id="1122214"/>
    <lineage>
        <taxon>Bacteria</taxon>
        <taxon>Pseudomonadati</taxon>
        <taxon>Pseudomonadota</taxon>
        <taxon>Alphaproteobacteria</taxon>
        <taxon>Hyphomicrobiales</taxon>
        <taxon>Aurantimonadaceae</taxon>
        <taxon>Martelella</taxon>
    </lineage>
</organism>
<dbReference type="InterPro" id="IPR037069">
    <property type="entry name" value="AcylCoA_DH/ox_N_sf"/>
</dbReference>
<dbReference type="Gene3D" id="1.20.140.10">
    <property type="entry name" value="Butyryl-CoA Dehydrogenase, subunit A, domain 3"/>
    <property type="match status" value="1"/>
</dbReference>
<dbReference type="SUPFAM" id="SSF56645">
    <property type="entry name" value="Acyl-CoA dehydrogenase NM domain-like"/>
    <property type="match status" value="1"/>
</dbReference>
<dbReference type="PANTHER" id="PTHR43884:SF20">
    <property type="entry name" value="ACYL-COA DEHYDROGENASE FADE28"/>
    <property type="match status" value="1"/>
</dbReference>
<comment type="similarity">
    <text evidence="2">Belongs to the acyl-CoA dehydrogenase family.</text>
</comment>
<comment type="cofactor">
    <cofactor evidence="1">
        <name>FAD</name>
        <dbReference type="ChEBI" id="CHEBI:57692"/>
    </cofactor>
</comment>
<evidence type="ECO:0000256" key="2">
    <source>
        <dbReference type="ARBA" id="ARBA00009347"/>
    </source>
</evidence>
<evidence type="ECO:0000256" key="1">
    <source>
        <dbReference type="ARBA" id="ARBA00001974"/>
    </source>
</evidence>
<evidence type="ECO:0000256" key="5">
    <source>
        <dbReference type="ARBA" id="ARBA00023002"/>
    </source>
</evidence>
<evidence type="ECO:0000256" key="4">
    <source>
        <dbReference type="ARBA" id="ARBA00022827"/>
    </source>
</evidence>
<dbReference type="AlphaFoldDB" id="A0A1U9YWZ4"/>
<dbReference type="SUPFAM" id="SSF47203">
    <property type="entry name" value="Acyl-CoA dehydrogenase C-terminal domain-like"/>
    <property type="match status" value="1"/>
</dbReference>
<evidence type="ECO:0000259" key="6">
    <source>
        <dbReference type="Pfam" id="PF00441"/>
    </source>
</evidence>
<feature type="domain" description="Acyl-CoA dehydrogenase/oxidase C-terminal" evidence="6">
    <location>
        <begin position="185"/>
        <end position="301"/>
    </location>
</feature>
<evidence type="ECO:0000313" key="7">
    <source>
        <dbReference type="EMBL" id="AQZ49900.1"/>
    </source>
</evidence>
<evidence type="ECO:0000256" key="3">
    <source>
        <dbReference type="ARBA" id="ARBA00022630"/>
    </source>
</evidence>
<dbReference type="OrthoDB" id="9775090at2"/>
<dbReference type="Proteomes" id="UP000191135">
    <property type="component" value="Chromosome"/>
</dbReference>
<keyword evidence="4" id="KW-0274">FAD</keyword>
<accession>A0A1U9YWZ4</accession>
<dbReference type="Gene3D" id="1.10.540.10">
    <property type="entry name" value="Acyl-CoA dehydrogenase/oxidase, N-terminal domain"/>
    <property type="match status" value="1"/>
</dbReference>
<dbReference type="PANTHER" id="PTHR43884">
    <property type="entry name" value="ACYL-COA DEHYDROGENASE"/>
    <property type="match status" value="1"/>
</dbReference>
<dbReference type="InterPro" id="IPR009100">
    <property type="entry name" value="AcylCoA_DH/oxidase_NM_dom_sf"/>
</dbReference>
<keyword evidence="8" id="KW-1185">Reference proteome</keyword>
<dbReference type="RefSeq" id="WP_018066283.1">
    <property type="nucleotide sequence ID" value="NZ_AQWH01000021.1"/>
</dbReference>
<gene>
    <name evidence="7" type="ORF">Mame_00517</name>
</gene>
<dbReference type="EC" id="1.3.8.1" evidence="7"/>
<dbReference type="GO" id="GO:0050660">
    <property type="term" value="F:flavin adenine dinucleotide binding"/>
    <property type="evidence" value="ECO:0007669"/>
    <property type="project" value="InterPro"/>
</dbReference>
<dbReference type="KEGG" id="mmed:Mame_00517"/>
<evidence type="ECO:0000313" key="8">
    <source>
        <dbReference type="Proteomes" id="UP000191135"/>
    </source>
</evidence>
<proteinExistence type="inferred from homology"/>
<dbReference type="GO" id="GO:0016937">
    <property type="term" value="F:short-chain fatty acyl-CoA dehydrogenase activity"/>
    <property type="evidence" value="ECO:0007669"/>
    <property type="project" value="UniProtKB-EC"/>
</dbReference>
<dbReference type="eggNOG" id="COG1960">
    <property type="taxonomic scope" value="Bacteria"/>
</dbReference>
<dbReference type="InterPro" id="IPR009075">
    <property type="entry name" value="AcylCo_DH/oxidase_C"/>
</dbReference>
<dbReference type="STRING" id="1122214.Mame_00517"/>
<keyword evidence="3" id="KW-0285">Flavoprotein</keyword>
<protein>
    <submittedName>
        <fullName evidence="7">Acyl-CoA dehydrogenase, short-chain specific</fullName>
        <ecNumber evidence="7">1.3.8.1</ecNumber>
    </submittedName>
</protein>
<reference evidence="7 8" key="1">
    <citation type="submission" date="2017-03" db="EMBL/GenBank/DDBJ databases">
        <title>Foreign affairs: Plasmid Transfer between Roseobacters and Rhizobia.</title>
        <authorList>
            <person name="Bartling P."/>
            <person name="Bunk B."/>
            <person name="Overmann J."/>
            <person name="Brinkmann H."/>
            <person name="Petersen J."/>
        </authorList>
    </citation>
    <scope>NUCLEOTIDE SEQUENCE [LARGE SCALE GENOMIC DNA]</scope>
    <source>
        <strain evidence="7 8">MACL11</strain>
    </source>
</reference>
<dbReference type="EMBL" id="CP020330">
    <property type="protein sequence ID" value="AQZ49900.1"/>
    <property type="molecule type" value="Genomic_DNA"/>
</dbReference>